<keyword evidence="3" id="KW-1185">Reference proteome</keyword>
<dbReference type="AlphaFoldDB" id="A0AA41A2V7"/>
<dbReference type="EMBL" id="JAFHKU010000131">
    <property type="protein sequence ID" value="MBN3559110.1"/>
    <property type="molecule type" value="Genomic_DNA"/>
</dbReference>
<evidence type="ECO:0000313" key="3">
    <source>
        <dbReference type="Proteomes" id="UP000584663"/>
    </source>
</evidence>
<dbReference type="Proteomes" id="UP000584663">
    <property type="component" value="Unassembled WGS sequence"/>
</dbReference>
<evidence type="ECO:0000313" key="1">
    <source>
        <dbReference type="EMBL" id="MBB4608798.1"/>
    </source>
</evidence>
<dbReference type="RefSeq" id="WP_184104537.1">
    <property type="nucleotide sequence ID" value="NZ_JACHNX010000002.1"/>
</dbReference>
<name>A0AA41A2V7_9SPHN</name>
<dbReference type="EMBL" id="JACHNX010000002">
    <property type="protein sequence ID" value="MBB4608798.1"/>
    <property type="molecule type" value="Genomic_DNA"/>
</dbReference>
<comment type="caution">
    <text evidence="2">The sequence shown here is derived from an EMBL/GenBank/DDBJ whole genome shotgun (WGS) entry which is preliminary data.</text>
</comment>
<reference evidence="2" key="2">
    <citation type="submission" date="2021-01" db="EMBL/GenBank/DDBJ databases">
        <title>Genome Sequencing of Type Strains.</title>
        <authorList>
            <person name="Lemaire J.F."/>
            <person name="Inderbitzin P."/>
            <person name="Collins S.B."/>
            <person name="Wespe N."/>
            <person name="Knight-Connoni V."/>
        </authorList>
    </citation>
    <scope>NUCLEOTIDE SEQUENCE</scope>
    <source>
        <strain evidence="2">DSM 14562</strain>
    </source>
</reference>
<reference evidence="1 3" key="1">
    <citation type="submission" date="2020-08" db="EMBL/GenBank/DDBJ databases">
        <title>Genomic Encyclopedia of Type Strains, Phase IV (KMG-IV): sequencing the most valuable type-strain genomes for metagenomic binning, comparative biology and taxonomic classification.</title>
        <authorList>
            <person name="Goeker M."/>
        </authorList>
    </citation>
    <scope>NUCLEOTIDE SEQUENCE [LARGE SCALE GENOMIC DNA]</scope>
    <source>
        <strain evidence="1 3">DSM 14562</strain>
    </source>
</reference>
<gene>
    <name evidence="1" type="ORF">GGQ89_001000</name>
    <name evidence="2" type="ORF">JYA60_12830</name>
</gene>
<protein>
    <submittedName>
        <fullName evidence="2">Uncharacterized protein</fullName>
    </submittedName>
</protein>
<dbReference type="Proteomes" id="UP000704529">
    <property type="component" value="Unassembled WGS sequence"/>
</dbReference>
<sequence>MANEEMLTDIGAGMLAEAFPIEHCPAALKAAKIVARGLADRQWTERFSVCTMGQTVSIPARLYFMSGKLPVSHDDDAWPFVRALQTRSNDGYERQRAARDLLADLQPWGAPFIVALLGEYIVEILDDVSEALTPEVQQILAAFIIDNQAFWATTKRRVTSYWNAYYRSRYASELRRAYRRDEYVGFHLTNRLEAAAFGASMAPCGPRPCR</sequence>
<organism evidence="2 4">
    <name type="scientific">Sphingomonas yabuuchiae</name>
    <dbReference type="NCBI Taxonomy" id="172044"/>
    <lineage>
        <taxon>Bacteria</taxon>
        <taxon>Pseudomonadati</taxon>
        <taxon>Pseudomonadota</taxon>
        <taxon>Alphaproteobacteria</taxon>
        <taxon>Sphingomonadales</taxon>
        <taxon>Sphingomonadaceae</taxon>
        <taxon>Sphingomonas</taxon>
    </lineage>
</organism>
<proteinExistence type="predicted"/>
<accession>A0AA41A2V7</accession>
<evidence type="ECO:0000313" key="4">
    <source>
        <dbReference type="Proteomes" id="UP000704529"/>
    </source>
</evidence>
<evidence type="ECO:0000313" key="2">
    <source>
        <dbReference type="EMBL" id="MBN3559110.1"/>
    </source>
</evidence>